<proteinExistence type="inferred from homology"/>
<keyword evidence="6 8" id="KW-0472">Membrane</keyword>
<evidence type="ECO:0000313" key="9">
    <source>
        <dbReference type="EMBL" id="MDH2390759.1"/>
    </source>
</evidence>
<feature type="compositionally biased region" description="Low complexity" evidence="7">
    <location>
        <begin position="1"/>
        <end position="14"/>
    </location>
</feature>
<feature type="non-terminal residue" evidence="9">
    <location>
        <position position="1"/>
    </location>
</feature>
<gene>
    <name evidence="9" type="ORF">QCN29_18585</name>
</gene>
<dbReference type="EMBL" id="JARWBG010000021">
    <property type="protein sequence ID" value="MDH2390759.1"/>
    <property type="molecule type" value="Genomic_DNA"/>
</dbReference>
<dbReference type="Pfam" id="PF03601">
    <property type="entry name" value="Cons_hypoth698"/>
    <property type="match status" value="1"/>
</dbReference>
<keyword evidence="3" id="KW-1003">Cell membrane</keyword>
<evidence type="ECO:0000313" key="10">
    <source>
        <dbReference type="Proteomes" id="UP001223144"/>
    </source>
</evidence>
<feature type="transmembrane region" description="Helical" evidence="8">
    <location>
        <begin position="102"/>
        <end position="124"/>
    </location>
</feature>
<evidence type="ECO:0000256" key="6">
    <source>
        <dbReference type="ARBA" id="ARBA00023136"/>
    </source>
</evidence>
<evidence type="ECO:0000256" key="8">
    <source>
        <dbReference type="SAM" id="Phobius"/>
    </source>
</evidence>
<sequence length="126" mass="11837">SGRAAPGVDGGAAVRADDGAGGGFDGGAGGGAGRAAGGARPPLVPLFVVGFLAMAALSSTGLLPPSVLHAAGQARELLLAAALFGLGSAVDLPSLARTGRRAAALGLAAWVLVASAAYAGVALLPR</sequence>
<accession>A0ABT6HRT9</accession>
<protein>
    <submittedName>
        <fullName evidence="9">Sulfate exporter family transporter</fullName>
    </submittedName>
</protein>
<name>A0ABT6HRT9_9ACTN</name>
<evidence type="ECO:0000256" key="1">
    <source>
        <dbReference type="ARBA" id="ARBA00004651"/>
    </source>
</evidence>
<evidence type="ECO:0000256" key="3">
    <source>
        <dbReference type="ARBA" id="ARBA00022475"/>
    </source>
</evidence>
<keyword evidence="10" id="KW-1185">Reference proteome</keyword>
<feature type="transmembrane region" description="Helical" evidence="8">
    <location>
        <begin position="43"/>
        <end position="65"/>
    </location>
</feature>
<dbReference type="InterPro" id="IPR018383">
    <property type="entry name" value="UPF0324_pro"/>
</dbReference>
<comment type="similarity">
    <text evidence="2">Belongs to the UPF0324 family.</text>
</comment>
<dbReference type="RefSeq" id="WP_279929404.1">
    <property type="nucleotide sequence ID" value="NZ_JARWBG010000021.1"/>
</dbReference>
<reference evidence="9 10" key="1">
    <citation type="submission" date="2023-04" db="EMBL/GenBank/DDBJ databases">
        <title>Streptomyces chengmaiensis sp. nov. isolated from the stem of mangrove plant in Hainan.</title>
        <authorList>
            <person name="Huang X."/>
            <person name="Zhou S."/>
            <person name="Chu X."/>
            <person name="Xie Y."/>
            <person name="Lin Y."/>
        </authorList>
    </citation>
    <scope>NUCLEOTIDE SEQUENCE [LARGE SCALE GENOMIC DNA]</scope>
    <source>
        <strain evidence="9 10">HNM0663</strain>
    </source>
</reference>
<feature type="region of interest" description="Disordered" evidence="7">
    <location>
        <begin position="1"/>
        <end position="21"/>
    </location>
</feature>
<dbReference type="Proteomes" id="UP001223144">
    <property type="component" value="Unassembled WGS sequence"/>
</dbReference>
<keyword evidence="5 8" id="KW-1133">Transmembrane helix</keyword>
<evidence type="ECO:0000256" key="5">
    <source>
        <dbReference type="ARBA" id="ARBA00022989"/>
    </source>
</evidence>
<comment type="subcellular location">
    <subcellularLocation>
        <location evidence="1">Cell membrane</location>
        <topology evidence="1">Multi-pass membrane protein</topology>
    </subcellularLocation>
</comment>
<keyword evidence="4 8" id="KW-0812">Transmembrane</keyword>
<organism evidence="9 10">
    <name type="scientific">Streptomyces chengmaiensis</name>
    <dbReference type="NCBI Taxonomy" id="3040919"/>
    <lineage>
        <taxon>Bacteria</taxon>
        <taxon>Bacillati</taxon>
        <taxon>Actinomycetota</taxon>
        <taxon>Actinomycetes</taxon>
        <taxon>Kitasatosporales</taxon>
        <taxon>Streptomycetaceae</taxon>
        <taxon>Streptomyces</taxon>
    </lineage>
</organism>
<feature type="transmembrane region" description="Helical" evidence="8">
    <location>
        <begin position="77"/>
        <end position="96"/>
    </location>
</feature>
<evidence type="ECO:0000256" key="7">
    <source>
        <dbReference type="SAM" id="MobiDB-lite"/>
    </source>
</evidence>
<evidence type="ECO:0000256" key="4">
    <source>
        <dbReference type="ARBA" id="ARBA00022692"/>
    </source>
</evidence>
<comment type="caution">
    <text evidence="9">The sequence shown here is derived from an EMBL/GenBank/DDBJ whole genome shotgun (WGS) entry which is preliminary data.</text>
</comment>
<evidence type="ECO:0000256" key="2">
    <source>
        <dbReference type="ARBA" id="ARBA00007977"/>
    </source>
</evidence>